<reference evidence="1" key="1">
    <citation type="submission" date="2020-01" db="EMBL/GenBank/DDBJ databases">
        <title>Insect and environment-associated Actinomycetes.</title>
        <authorList>
            <person name="Currrie C."/>
            <person name="Chevrette M."/>
            <person name="Carlson C."/>
            <person name="Stubbendieck R."/>
            <person name="Wendt-Pienkowski E."/>
        </authorList>
    </citation>
    <scope>NUCLEOTIDE SEQUENCE</scope>
    <source>
        <strain evidence="1">SID505</strain>
    </source>
</reference>
<evidence type="ECO:0000313" key="1">
    <source>
        <dbReference type="EMBL" id="NEB86891.1"/>
    </source>
</evidence>
<dbReference type="PANTHER" id="PTHR10000:SF8">
    <property type="entry name" value="HAD SUPERFAMILY HYDROLASE-LIKE, TYPE 3"/>
    <property type="match status" value="1"/>
</dbReference>
<dbReference type="AlphaFoldDB" id="A0A6G3SVE0"/>
<keyword evidence="1" id="KW-0378">Hydrolase</keyword>
<proteinExistence type="predicted"/>
<dbReference type="SUPFAM" id="SSF56784">
    <property type="entry name" value="HAD-like"/>
    <property type="match status" value="1"/>
</dbReference>
<dbReference type="InterPro" id="IPR036412">
    <property type="entry name" value="HAD-like_sf"/>
</dbReference>
<gene>
    <name evidence="1" type="ORF">G3I43_22330</name>
</gene>
<dbReference type="EMBL" id="JAAGMK010000645">
    <property type="protein sequence ID" value="NEB86891.1"/>
    <property type="molecule type" value="Genomic_DNA"/>
</dbReference>
<protein>
    <submittedName>
        <fullName evidence="1">HAD hydrolase family protein</fullName>
    </submittedName>
</protein>
<dbReference type="InterPro" id="IPR023214">
    <property type="entry name" value="HAD_sf"/>
</dbReference>
<dbReference type="GO" id="GO:0000287">
    <property type="term" value="F:magnesium ion binding"/>
    <property type="evidence" value="ECO:0007669"/>
    <property type="project" value="TreeGrafter"/>
</dbReference>
<dbReference type="GO" id="GO:0016791">
    <property type="term" value="F:phosphatase activity"/>
    <property type="evidence" value="ECO:0007669"/>
    <property type="project" value="UniProtKB-ARBA"/>
</dbReference>
<dbReference type="Gene3D" id="3.40.50.1000">
    <property type="entry name" value="HAD superfamily/HAD-like"/>
    <property type="match status" value="2"/>
</dbReference>
<dbReference type="PANTHER" id="PTHR10000">
    <property type="entry name" value="PHOSPHOSERINE PHOSPHATASE"/>
    <property type="match status" value="1"/>
</dbReference>
<name>A0A6G3SVE0_STRAQ</name>
<comment type="caution">
    <text evidence="1">The sequence shown here is derived from an EMBL/GenBank/DDBJ whole genome shotgun (WGS) entry which is preliminary data.</text>
</comment>
<accession>A0A6G3SVE0</accession>
<organism evidence="1">
    <name type="scientific">Streptomyces anulatus</name>
    <name type="common">Streptomyces chrysomallus</name>
    <dbReference type="NCBI Taxonomy" id="1892"/>
    <lineage>
        <taxon>Bacteria</taxon>
        <taxon>Bacillati</taxon>
        <taxon>Actinomycetota</taxon>
        <taxon>Actinomycetes</taxon>
        <taxon>Kitasatosporales</taxon>
        <taxon>Streptomycetaceae</taxon>
        <taxon>Streptomyces</taxon>
    </lineage>
</organism>
<dbReference type="GO" id="GO:0005829">
    <property type="term" value="C:cytosol"/>
    <property type="evidence" value="ECO:0007669"/>
    <property type="project" value="TreeGrafter"/>
</dbReference>
<sequence length="271" mass="28939">MTGSPRTDGVIRIAALDLDGTLIDADEQPYEGVVTGLRALRRRGVVPLIISGRTARSFRDLAHLDDLFAEVDDEVLLSEGNVRLARGADLLSYPRTCSPAVLRRLVEDDPGIDLVAEWSGSLHATTARAAAQFALGYRLPRRHIPVTGPATAEGPWFTAVTVFRSRTPVLDLVAGLDCEIAAVGPFGADVVRPRGTGKATALVRHLRRRFGEPDLGRTLAIGDGAADAAMLSACAVSAAPRHADAAAADAADVHLQNDLASFLHDFRPERW</sequence>
<dbReference type="RefSeq" id="WP_164258520.1">
    <property type="nucleotide sequence ID" value="NZ_JAAGLK010000049.1"/>
</dbReference>